<sequence length="391" mass="42262">MYGYYGPFSNKCLSVRVSPGLSFGDLMATAIYCRSIRKLSANHFICNIVNTSARSSGAFLVSCVSAQSAFHASAEVAAVRAYFYIGGGYSDNGNGSHIFKGQMYMEKQAPAYSVVAVPITATSIANNSDSIVLIHGQGQTGTNLLNKPAGHTVYIIDQTFRERSAWASCGGASATLTYSAKLIQQRFTAPVRYRLWPQAELHTQWPGMGIVGDPVIDAFYTSNIQLISNATYQQRKVQSASINLLDLIGSPVWLLGHSRGGLMPLLIADARPTVFGSSSARPWGLTDIPSSYSLPVADPLVDLVRPCVLQATSPAPRQLPNLSPLLILTVTEVLKAGIWPASYHTPYDYCKVVFLKQAGSGCEKASHLDLGKVEVHGNGRMIFMEKNSEEI</sequence>
<reference evidence="1" key="1">
    <citation type="journal article" date="2020" name="Stud. Mycol.">
        <title>101 Dothideomycetes genomes: a test case for predicting lifestyles and emergence of pathogens.</title>
        <authorList>
            <person name="Haridas S."/>
            <person name="Albert R."/>
            <person name="Binder M."/>
            <person name="Bloem J."/>
            <person name="Labutti K."/>
            <person name="Salamov A."/>
            <person name="Andreopoulos B."/>
            <person name="Baker S."/>
            <person name="Barry K."/>
            <person name="Bills G."/>
            <person name="Bluhm B."/>
            <person name="Cannon C."/>
            <person name="Castanera R."/>
            <person name="Culley D."/>
            <person name="Daum C."/>
            <person name="Ezra D."/>
            <person name="Gonzalez J."/>
            <person name="Henrissat B."/>
            <person name="Kuo A."/>
            <person name="Liang C."/>
            <person name="Lipzen A."/>
            <person name="Lutzoni F."/>
            <person name="Magnuson J."/>
            <person name="Mondo S."/>
            <person name="Nolan M."/>
            <person name="Ohm R."/>
            <person name="Pangilinan J."/>
            <person name="Park H.-J."/>
            <person name="Ramirez L."/>
            <person name="Alfaro M."/>
            <person name="Sun H."/>
            <person name="Tritt A."/>
            <person name="Yoshinaga Y."/>
            <person name="Zwiers L.-H."/>
            <person name="Turgeon B."/>
            <person name="Goodwin S."/>
            <person name="Spatafora J."/>
            <person name="Crous P."/>
            <person name="Grigoriev I."/>
        </authorList>
    </citation>
    <scope>NUCLEOTIDE SEQUENCE</scope>
    <source>
        <strain evidence="1">CBS 525.71</strain>
    </source>
</reference>
<dbReference type="Proteomes" id="UP000799754">
    <property type="component" value="Unassembled WGS sequence"/>
</dbReference>
<accession>A0ACB6S4T2</accession>
<organism evidence="1 2">
    <name type="scientific">Macroventuria anomochaeta</name>
    <dbReference type="NCBI Taxonomy" id="301207"/>
    <lineage>
        <taxon>Eukaryota</taxon>
        <taxon>Fungi</taxon>
        <taxon>Dikarya</taxon>
        <taxon>Ascomycota</taxon>
        <taxon>Pezizomycotina</taxon>
        <taxon>Dothideomycetes</taxon>
        <taxon>Pleosporomycetidae</taxon>
        <taxon>Pleosporales</taxon>
        <taxon>Pleosporineae</taxon>
        <taxon>Didymellaceae</taxon>
        <taxon>Macroventuria</taxon>
    </lineage>
</organism>
<dbReference type="EMBL" id="MU006710">
    <property type="protein sequence ID" value="KAF2629191.1"/>
    <property type="molecule type" value="Genomic_DNA"/>
</dbReference>
<protein>
    <submittedName>
        <fullName evidence="1">Alpha/beta-hydrolase</fullName>
    </submittedName>
</protein>
<proteinExistence type="predicted"/>
<evidence type="ECO:0000313" key="1">
    <source>
        <dbReference type="EMBL" id="KAF2629191.1"/>
    </source>
</evidence>
<gene>
    <name evidence="1" type="ORF">BU25DRAFT_438761</name>
</gene>
<name>A0ACB6S4T2_9PLEO</name>
<comment type="caution">
    <text evidence="1">The sequence shown here is derived from an EMBL/GenBank/DDBJ whole genome shotgun (WGS) entry which is preliminary data.</text>
</comment>
<keyword evidence="2" id="KW-1185">Reference proteome</keyword>
<evidence type="ECO:0000313" key="2">
    <source>
        <dbReference type="Proteomes" id="UP000799754"/>
    </source>
</evidence>